<proteinExistence type="predicted"/>
<dbReference type="Proteomes" id="UP001243989">
    <property type="component" value="Unassembled WGS sequence"/>
</dbReference>
<keyword evidence="1" id="KW-0732">Signal</keyword>
<evidence type="ECO:0000313" key="2">
    <source>
        <dbReference type="EMBL" id="KAK1637201.1"/>
    </source>
</evidence>
<feature type="signal peptide" evidence="1">
    <location>
        <begin position="1"/>
        <end position="33"/>
    </location>
</feature>
<accession>A0AAI9ZS70</accession>
<organism evidence="2 3">
    <name type="scientific">Colletotrichum phormii</name>
    <dbReference type="NCBI Taxonomy" id="359342"/>
    <lineage>
        <taxon>Eukaryota</taxon>
        <taxon>Fungi</taxon>
        <taxon>Dikarya</taxon>
        <taxon>Ascomycota</taxon>
        <taxon>Pezizomycotina</taxon>
        <taxon>Sordariomycetes</taxon>
        <taxon>Hypocreomycetidae</taxon>
        <taxon>Glomerellales</taxon>
        <taxon>Glomerellaceae</taxon>
        <taxon>Colletotrichum</taxon>
        <taxon>Colletotrichum acutatum species complex</taxon>
    </lineage>
</organism>
<gene>
    <name evidence="2" type="ORF">BDP81DRAFT_393884</name>
</gene>
<evidence type="ECO:0000313" key="3">
    <source>
        <dbReference type="Proteomes" id="UP001243989"/>
    </source>
</evidence>
<dbReference type="EMBL" id="JAHMHQ010000009">
    <property type="protein sequence ID" value="KAK1637201.1"/>
    <property type="molecule type" value="Genomic_DNA"/>
</dbReference>
<sequence length="113" mass="12053">MIPTNTEASWHRGSLGFILTSFFLYLTEPGVRGTCDPSFLERFLRLNINQTMTQTAMATTATPPTTPPTMAPVEFEEEPDGGDVAVAVSEGSTLLVASGSSDSVPITMILCPL</sequence>
<feature type="chain" id="PRO_5042476865" evidence="1">
    <location>
        <begin position="34"/>
        <end position="113"/>
    </location>
</feature>
<protein>
    <submittedName>
        <fullName evidence="2">Uncharacterized protein</fullName>
    </submittedName>
</protein>
<name>A0AAI9ZS70_9PEZI</name>
<keyword evidence="3" id="KW-1185">Reference proteome</keyword>
<reference evidence="2" key="1">
    <citation type="submission" date="2021-06" db="EMBL/GenBank/DDBJ databases">
        <title>Comparative genomics, transcriptomics and evolutionary studies reveal genomic signatures of adaptation to plant cell wall in hemibiotrophic fungi.</title>
        <authorList>
            <consortium name="DOE Joint Genome Institute"/>
            <person name="Baroncelli R."/>
            <person name="Diaz J.F."/>
            <person name="Benocci T."/>
            <person name="Peng M."/>
            <person name="Battaglia E."/>
            <person name="Haridas S."/>
            <person name="Andreopoulos W."/>
            <person name="Labutti K."/>
            <person name="Pangilinan J."/>
            <person name="Floch G.L."/>
            <person name="Makela M.R."/>
            <person name="Henrissat B."/>
            <person name="Grigoriev I.V."/>
            <person name="Crouch J.A."/>
            <person name="De Vries R.P."/>
            <person name="Sukno S.A."/>
            <person name="Thon M.R."/>
        </authorList>
    </citation>
    <scope>NUCLEOTIDE SEQUENCE</scope>
    <source>
        <strain evidence="2">CBS 102054</strain>
    </source>
</reference>
<dbReference type="GeneID" id="85472741"/>
<dbReference type="AlphaFoldDB" id="A0AAI9ZS70"/>
<evidence type="ECO:0000256" key="1">
    <source>
        <dbReference type="SAM" id="SignalP"/>
    </source>
</evidence>
<comment type="caution">
    <text evidence="2">The sequence shown here is derived from an EMBL/GenBank/DDBJ whole genome shotgun (WGS) entry which is preliminary data.</text>
</comment>
<dbReference type="RefSeq" id="XP_060445808.1">
    <property type="nucleotide sequence ID" value="XM_060587879.1"/>
</dbReference>